<reference evidence="1 2" key="1">
    <citation type="journal article" date="2018" name="PLoS ONE">
        <title>The draft genome of Kipferlia bialata reveals reductive genome evolution in fornicate parasites.</title>
        <authorList>
            <person name="Tanifuji G."/>
            <person name="Takabayashi S."/>
            <person name="Kume K."/>
            <person name="Takagi M."/>
            <person name="Nakayama T."/>
            <person name="Kamikawa R."/>
            <person name="Inagaki Y."/>
            <person name="Hashimoto T."/>
        </authorList>
    </citation>
    <scope>NUCLEOTIDE SEQUENCE [LARGE SCALE GENOMIC DNA]</scope>
    <source>
        <strain evidence="1">NY0173</strain>
    </source>
</reference>
<feature type="non-terminal residue" evidence="1">
    <location>
        <position position="132"/>
    </location>
</feature>
<keyword evidence="2" id="KW-1185">Reference proteome</keyword>
<evidence type="ECO:0000313" key="2">
    <source>
        <dbReference type="Proteomes" id="UP000265618"/>
    </source>
</evidence>
<organism evidence="1 2">
    <name type="scientific">Kipferlia bialata</name>
    <dbReference type="NCBI Taxonomy" id="797122"/>
    <lineage>
        <taxon>Eukaryota</taxon>
        <taxon>Metamonada</taxon>
        <taxon>Carpediemonas-like organisms</taxon>
        <taxon>Kipferlia</taxon>
    </lineage>
</organism>
<protein>
    <submittedName>
        <fullName evidence="1">Uncharacterized protein</fullName>
    </submittedName>
</protein>
<name>A0A9K3D399_9EUKA</name>
<dbReference type="EMBL" id="BDIP01004007">
    <property type="protein sequence ID" value="GIQ88368.1"/>
    <property type="molecule type" value="Genomic_DNA"/>
</dbReference>
<accession>A0A9K3D399</accession>
<evidence type="ECO:0000313" key="1">
    <source>
        <dbReference type="EMBL" id="GIQ88368.1"/>
    </source>
</evidence>
<sequence>MSKCPICEAGKVPSPLHNPDPEASLLIDQTLGEFEHKMQLGRNGSPRGLPYYQSLVRDLQLQIPCLRGCFIALGPREMLHNGTLQRILDLLKKHGSDVAELSLRLFESMALGISDRTCVCSVAAHRAVYKKE</sequence>
<proteinExistence type="predicted"/>
<dbReference type="Proteomes" id="UP000265618">
    <property type="component" value="Unassembled WGS sequence"/>
</dbReference>
<comment type="caution">
    <text evidence="1">The sequence shown here is derived from an EMBL/GenBank/DDBJ whole genome shotgun (WGS) entry which is preliminary data.</text>
</comment>
<gene>
    <name evidence="1" type="ORF">KIPB_010603</name>
</gene>
<dbReference type="AlphaFoldDB" id="A0A9K3D399"/>